<dbReference type="InterPro" id="IPR010982">
    <property type="entry name" value="Lambda_DNA-bd_dom_sf"/>
</dbReference>
<gene>
    <name evidence="2" type="ORF">ACFP1K_24155</name>
</gene>
<dbReference type="SMART" id="SM00530">
    <property type="entry name" value="HTH_XRE"/>
    <property type="match status" value="1"/>
</dbReference>
<dbReference type="Pfam" id="PF04149">
    <property type="entry name" value="DUF397"/>
    <property type="match status" value="1"/>
</dbReference>
<comment type="caution">
    <text evidence="2">The sequence shown here is derived from an EMBL/GenBank/DDBJ whole genome shotgun (WGS) entry which is preliminary data.</text>
</comment>
<dbReference type="SUPFAM" id="SSF47413">
    <property type="entry name" value="lambda repressor-like DNA-binding domains"/>
    <property type="match status" value="1"/>
</dbReference>
<dbReference type="CDD" id="cd00093">
    <property type="entry name" value="HTH_XRE"/>
    <property type="match status" value="1"/>
</dbReference>
<evidence type="ECO:0000259" key="1">
    <source>
        <dbReference type="PROSITE" id="PS50943"/>
    </source>
</evidence>
<sequence>MPLPNELHPADSPRALFGFELRKHREAAGLTQRELADKIQYTNVMISAVENAKRTPSLDFAERCDAALHLDGALVRLWPFIHHSATPTWFRPWLDLEREATVLRTWEPLVVPGLLQTEEYARTIFQGEPRPVPERVEEQVMARMERQLIFERAEPPMFWALLDEGVLHRVIGNHHIMNEQLKRLEELSFLPHITIQVVPFSARATAGLEGGFVLAQTPGAADTVYIEAVGHGHLLERDEDVRKIATRYEVIRAEALPRQASLDLIREIRYRMNPQLEQELAVATWRKSSRSGGSGGNCVEIASLADGHKGVRDSKNPTGPAFVVGAGAWEAFRAGVEDGTLA</sequence>
<dbReference type="PROSITE" id="PS50943">
    <property type="entry name" value="HTH_CROC1"/>
    <property type="match status" value="1"/>
</dbReference>
<dbReference type="Pfam" id="PF13560">
    <property type="entry name" value="HTH_31"/>
    <property type="match status" value="1"/>
</dbReference>
<evidence type="ECO:0000313" key="2">
    <source>
        <dbReference type="EMBL" id="MFC6084273.1"/>
    </source>
</evidence>
<dbReference type="Pfam" id="PF19054">
    <property type="entry name" value="DUF5753"/>
    <property type="match status" value="1"/>
</dbReference>
<accession>A0ABW1NN29</accession>
<proteinExistence type="predicted"/>
<protein>
    <submittedName>
        <fullName evidence="2">Scr1 family TA system antitoxin-like transcriptional regulator</fullName>
    </submittedName>
</protein>
<dbReference type="RefSeq" id="WP_380757151.1">
    <property type="nucleotide sequence ID" value="NZ_JBHSRF010000040.1"/>
</dbReference>
<dbReference type="Gene3D" id="1.10.260.40">
    <property type="entry name" value="lambda repressor-like DNA-binding domains"/>
    <property type="match status" value="1"/>
</dbReference>
<name>A0ABW1NN29_9ACTN</name>
<dbReference type="InterPro" id="IPR043917">
    <property type="entry name" value="DUF5753"/>
</dbReference>
<feature type="domain" description="HTH cro/C1-type" evidence="1">
    <location>
        <begin position="21"/>
        <end position="75"/>
    </location>
</feature>
<evidence type="ECO:0000313" key="3">
    <source>
        <dbReference type="Proteomes" id="UP001596137"/>
    </source>
</evidence>
<reference evidence="3" key="1">
    <citation type="journal article" date="2019" name="Int. J. Syst. Evol. Microbiol.">
        <title>The Global Catalogue of Microorganisms (GCM) 10K type strain sequencing project: providing services to taxonomists for standard genome sequencing and annotation.</title>
        <authorList>
            <consortium name="The Broad Institute Genomics Platform"/>
            <consortium name="The Broad Institute Genome Sequencing Center for Infectious Disease"/>
            <person name="Wu L."/>
            <person name="Ma J."/>
        </authorList>
    </citation>
    <scope>NUCLEOTIDE SEQUENCE [LARGE SCALE GENOMIC DNA]</scope>
    <source>
        <strain evidence="3">JCM 30346</strain>
    </source>
</reference>
<dbReference type="Proteomes" id="UP001596137">
    <property type="component" value="Unassembled WGS sequence"/>
</dbReference>
<dbReference type="EMBL" id="JBHSRF010000040">
    <property type="protein sequence ID" value="MFC6084273.1"/>
    <property type="molecule type" value="Genomic_DNA"/>
</dbReference>
<keyword evidence="3" id="KW-1185">Reference proteome</keyword>
<dbReference type="InterPro" id="IPR007278">
    <property type="entry name" value="DUF397"/>
</dbReference>
<organism evidence="2 3">
    <name type="scientific">Sphaerisporangium aureirubrum</name>
    <dbReference type="NCBI Taxonomy" id="1544736"/>
    <lineage>
        <taxon>Bacteria</taxon>
        <taxon>Bacillati</taxon>
        <taxon>Actinomycetota</taxon>
        <taxon>Actinomycetes</taxon>
        <taxon>Streptosporangiales</taxon>
        <taxon>Streptosporangiaceae</taxon>
        <taxon>Sphaerisporangium</taxon>
    </lineage>
</organism>
<dbReference type="InterPro" id="IPR001387">
    <property type="entry name" value="Cro/C1-type_HTH"/>
</dbReference>